<dbReference type="InterPro" id="IPR036388">
    <property type="entry name" value="WH-like_DNA-bd_sf"/>
</dbReference>
<dbReference type="PROSITE" id="PS50949">
    <property type="entry name" value="HTH_GNTR"/>
    <property type="match status" value="1"/>
</dbReference>
<evidence type="ECO:0000256" key="5">
    <source>
        <dbReference type="ARBA" id="ARBA00023098"/>
    </source>
</evidence>
<dbReference type="SMART" id="SM00345">
    <property type="entry name" value="HTH_GNTR"/>
    <property type="match status" value="1"/>
</dbReference>
<keyword evidence="6 9" id="KW-0238">DNA-binding</keyword>
<evidence type="ECO:0000313" key="11">
    <source>
        <dbReference type="EMBL" id="VVV04536.1"/>
    </source>
</evidence>
<dbReference type="GO" id="GO:0003700">
    <property type="term" value="F:DNA-binding transcription factor activity"/>
    <property type="evidence" value="ECO:0007669"/>
    <property type="project" value="UniProtKB-UniRule"/>
</dbReference>
<dbReference type="InterPro" id="IPR036390">
    <property type="entry name" value="WH_DNA-bd_sf"/>
</dbReference>
<dbReference type="PANTHER" id="PTHR43537">
    <property type="entry name" value="TRANSCRIPTIONAL REGULATOR, GNTR FAMILY"/>
    <property type="match status" value="1"/>
</dbReference>
<dbReference type="PRINTS" id="PR00035">
    <property type="entry name" value="HTHGNTR"/>
</dbReference>
<evidence type="ECO:0000256" key="9">
    <source>
        <dbReference type="HAMAP-Rule" id="MF_00696"/>
    </source>
</evidence>
<dbReference type="CDD" id="cd07377">
    <property type="entry name" value="WHTH_GntR"/>
    <property type="match status" value="1"/>
</dbReference>
<dbReference type="GO" id="GO:0019217">
    <property type="term" value="P:regulation of fatty acid metabolic process"/>
    <property type="evidence" value="ECO:0007669"/>
    <property type="project" value="UniProtKB-UniRule"/>
</dbReference>
<evidence type="ECO:0000256" key="1">
    <source>
        <dbReference type="ARBA" id="ARBA00022490"/>
    </source>
</evidence>
<dbReference type="Gene3D" id="1.20.120.530">
    <property type="entry name" value="GntR ligand-binding domain-like"/>
    <property type="match status" value="2"/>
</dbReference>
<dbReference type="HAMAP" id="MF_00696">
    <property type="entry name" value="HTH_FadR"/>
    <property type="match status" value="1"/>
</dbReference>
<dbReference type="SUPFAM" id="SSF48008">
    <property type="entry name" value="GntR ligand-binding domain-like"/>
    <property type="match status" value="1"/>
</dbReference>
<dbReference type="SUPFAM" id="SSF46785">
    <property type="entry name" value="Winged helix' DNA-binding domain"/>
    <property type="match status" value="1"/>
</dbReference>
<organism evidence="11">
    <name type="scientific">Aliivibrio wodanis</name>
    <dbReference type="NCBI Taxonomy" id="80852"/>
    <lineage>
        <taxon>Bacteria</taxon>
        <taxon>Pseudomonadati</taxon>
        <taxon>Pseudomonadota</taxon>
        <taxon>Gammaproteobacteria</taxon>
        <taxon>Vibrionales</taxon>
        <taxon>Vibrionaceae</taxon>
        <taxon>Aliivibrio</taxon>
    </lineage>
</organism>
<comment type="function">
    <text evidence="9">Multifunctional regulator of fatty acid metabolism.</text>
</comment>
<protein>
    <recommendedName>
        <fullName evidence="9">Fatty acid metabolism regulator protein</fullName>
    </recommendedName>
</protein>
<dbReference type="NCBIfam" id="TIGR02812">
    <property type="entry name" value="fadR_gamma"/>
    <property type="match status" value="1"/>
</dbReference>
<dbReference type="PANTHER" id="PTHR43537:SF52">
    <property type="entry name" value="FATTY ACID METABOLISM REGULATOR PROTEIN"/>
    <property type="match status" value="1"/>
</dbReference>
<dbReference type="GO" id="GO:0003677">
    <property type="term" value="F:DNA binding"/>
    <property type="evidence" value="ECO:0007669"/>
    <property type="project" value="UniProtKB-KW"/>
</dbReference>
<dbReference type="EMBL" id="LR721750">
    <property type="protein sequence ID" value="VVV04536.1"/>
    <property type="molecule type" value="Genomic_DNA"/>
</dbReference>
<accession>A0A5Q4YY43</accession>
<keyword evidence="2 9" id="KW-0678">Repressor</keyword>
<evidence type="ECO:0000256" key="8">
    <source>
        <dbReference type="ARBA" id="ARBA00023163"/>
    </source>
</evidence>
<dbReference type="GO" id="GO:0006631">
    <property type="term" value="P:fatty acid metabolic process"/>
    <property type="evidence" value="ECO:0007669"/>
    <property type="project" value="UniProtKB-KW"/>
</dbReference>
<gene>
    <name evidence="9 11" type="primary">fadR</name>
    <name evidence="11" type="ORF">AW0309160_01938</name>
</gene>
<keyword evidence="1 9" id="KW-0963">Cytoplasm</keyword>
<evidence type="ECO:0000256" key="7">
    <source>
        <dbReference type="ARBA" id="ARBA00023159"/>
    </source>
</evidence>
<comment type="subunit">
    <text evidence="9">Homodimer.</text>
</comment>
<dbReference type="Pfam" id="PF00392">
    <property type="entry name" value="GntR"/>
    <property type="match status" value="1"/>
</dbReference>
<evidence type="ECO:0000256" key="4">
    <source>
        <dbReference type="ARBA" id="ARBA00023015"/>
    </source>
</evidence>
<dbReference type="NCBIfam" id="NF003444">
    <property type="entry name" value="PRK04984.1"/>
    <property type="match status" value="1"/>
</dbReference>
<dbReference type="GO" id="GO:0000062">
    <property type="term" value="F:fatty-acyl-CoA binding"/>
    <property type="evidence" value="ECO:0007669"/>
    <property type="project" value="InterPro"/>
</dbReference>
<evidence type="ECO:0000256" key="2">
    <source>
        <dbReference type="ARBA" id="ARBA00022491"/>
    </source>
</evidence>
<dbReference type="InterPro" id="IPR000524">
    <property type="entry name" value="Tscrpt_reg_HTH_GntR"/>
</dbReference>
<keyword evidence="3 9" id="KW-0276">Fatty acid metabolism</keyword>
<name>A0A5Q4YY43_9GAMM</name>
<dbReference type="InterPro" id="IPR028374">
    <property type="entry name" value="FadR_C"/>
</dbReference>
<dbReference type="InterPro" id="IPR014178">
    <property type="entry name" value="FA-response_TF_FadR"/>
</dbReference>
<dbReference type="Pfam" id="PF07840">
    <property type="entry name" value="FadR_C"/>
    <property type="match status" value="1"/>
</dbReference>
<evidence type="ECO:0000256" key="3">
    <source>
        <dbReference type="ARBA" id="ARBA00022832"/>
    </source>
</evidence>
<proteinExistence type="inferred from homology"/>
<evidence type="ECO:0000256" key="6">
    <source>
        <dbReference type="ARBA" id="ARBA00023125"/>
    </source>
</evidence>
<dbReference type="GO" id="GO:0005737">
    <property type="term" value="C:cytoplasm"/>
    <property type="evidence" value="ECO:0007669"/>
    <property type="project" value="UniProtKB-SubCell"/>
</dbReference>
<comment type="subcellular location">
    <subcellularLocation>
        <location evidence="9">Cytoplasm</location>
    </subcellularLocation>
</comment>
<keyword evidence="5 9" id="KW-0443">Lipid metabolism</keyword>
<keyword evidence="4 9" id="KW-0805">Transcription regulation</keyword>
<keyword evidence="8 9" id="KW-0804">Transcription</keyword>
<feature type="domain" description="HTH gntR-type" evidence="10">
    <location>
        <begin position="20"/>
        <end position="88"/>
    </location>
</feature>
<sequence length="294" mass="33749">MSLVFTLKNGFETCMVIKAKSPAAFAEKYIIESIWNGRFPPGSILPAERELSELIGVTRTTLREVLQRLARDGWLTIKHGKPTKVNNYMETSGLHILDTLMTLVDANNATSIVEDLLAARTNISCIFMRQAFKTDKEGSLRTLNRVIDSCEQLLAADSWDTFIEESPFGAKIKAEVKEDNEKDPEKREEILIAKTFNYYDYMLFQGVAFKSGNQIYGLIFNGLKKLYARVGSYYFSNPEARELALQFYRDLKQICEEERKDAVMPRMRQYGLEGNLIWNEMKLNLPSNFREDDS</sequence>
<reference evidence="11" key="1">
    <citation type="submission" date="2019-09" db="EMBL/GenBank/DDBJ databases">
        <authorList>
            <person name="Hjerde E."/>
        </authorList>
    </citation>
    <scope>NUCLEOTIDE SEQUENCE</scope>
    <source>
        <strain evidence="11">06/09/160</strain>
    </source>
</reference>
<dbReference type="Gene3D" id="1.10.10.10">
    <property type="entry name" value="Winged helix-like DNA-binding domain superfamily/Winged helix DNA-binding domain"/>
    <property type="match status" value="1"/>
</dbReference>
<dbReference type="InterPro" id="IPR008920">
    <property type="entry name" value="TF_FadR/GntR_C"/>
</dbReference>
<evidence type="ECO:0000259" key="10">
    <source>
        <dbReference type="PROSITE" id="PS50949"/>
    </source>
</evidence>
<keyword evidence="7 9" id="KW-0010">Activator</keyword>
<dbReference type="AlphaFoldDB" id="A0A5Q4YY43"/>